<dbReference type="Proteomes" id="UP001595792">
    <property type="component" value="Unassembled WGS sequence"/>
</dbReference>
<dbReference type="PROSITE" id="PS51257">
    <property type="entry name" value="PROKAR_LIPOPROTEIN"/>
    <property type="match status" value="1"/>
</dbReference>
<evidence type="ECO:0000313" key="3">
    <source>
        <dbReference type="Proteomes" id="UP001595792"/>
    </source>
</evidence>
<organism evidence="2 3">
    <name type="scientific">Pedobacter jamesrossensis</name>
    <dbReference type="NCBI Taxonomy" id="1908238"/>
    <lineage>
        <taxon>Bacteria</taxon>
        <taxon>Pseudomonadati</taxon>
        <taxon>Bacteroidota</taxon>
        <taxon>Sphingobacteriia</taxon>
        <taxon>Sphingobacteriales</taxon>
        <taxon>Sphingobacteriaceae</taxon>
        <taxon>Pedobacter</taxon>
    </lineage>
</organism>
<sequence length="89" mass="9201">MKFRKLTTHKIAGATMLVLLASALITSCSKKENENVCVACTASVSQGSGNAGNVTTSSMENCGTEADVATAEANFRAQNAGSTINCNRK</sequence>
<dbReference type="RefSeq" id="WP_378960670.1">
    <property type="nucleotide sequence ID" value="NZ_JBHRXC010000016.1"/>
</dbReference>
<proteinExistence type="predicted"/>
<reference evidence="3" key="1">
    <citation type="journal article" date="2019" name="Int. J. Syst. Evol. Microbiol.">
        <title>The Global Catalogue of Microorganisms (GCM) 10K type strain sequencing project: providing services to taxonomists for standard genome sequencing and annotation.</title>
        <authorList>
            <consortium name="The Broad Institute Genomics Platform"/>
            <consortium name="The Broad Institute Genome Sequencing Center for Infectious Disease"/>
            <person name="Wu L."/>
            <person name="Ma J."/>
        </authorList>
    </citation>
    <scope>NUCLEOTIDE SEQUENCE [LARGE SCALE GENOMIC DNA]</scope>
    <source>
        <strain evidence="3">CCM 8689</strain>
    </source>
</reference>
<evidence type="ECO:0000313" key="2">
    <source>
        <dbReference type="EMBL" id="MFC4197241.1"/>
    </source>
</evidence>
<comment type="caution">
    <text evidence="2">The sequence shown here is derived from an EMBL/GenBank/DDBJ whole genome shotgun (WGS) entry which is preliminary data.</text>
</comment>
<protein>
    <recommendedName>
        <fullName evidence="4">Lipoprotein</fullName>
    </recommendedName>
</protein>
<feature type="signal peptide" evidence="1">
    <location>
        <begin position="1"/>
        <end position="23"/>
    </location>
</feature>
<keyword evidence="3" id="KW-1185">Reference proteome</keyword>
<name>A0ABV8NLG3_9SPHI</name>
<gene>
    <name evidence="2" type="ORF">ACFOUY_11080</name>
</gene>
<accession>A0ABV8NLG3</accession>
<evidence type="ECO:0000256" key="1">
    <source>
        <dbReference type="SAM" id="SignalP"/>
    </source>
</evidence>
<dbReference type="EMBL" id="JBHSBY010000108">
    <property type="protein sequence ID" value="MFC4197241.1"/>
    <property type="molecule type" value="Genomic_DNA"/>
</dbReference>
<evidence type="ECO:0008006" key="4">
    <source>
        <dbReference type="Google" id="ProtNLM"/>
    </source>
</evidence>
<keyword evidence="1" id="KW-0732">Signal</keyword>
<feature type="chain" id="PRO_5047500003" description="Lipoprotein" evidence="1">
    <location>
        <begin position="24"/>
        <end position="89"/>
    </location>
</feature>